<comment type="subunit">
    <text evidence="10">Monomer. Associates with 30S ribosomal subunit, binds 16S rRNA.</text>
</comment>
<evidence type="ECO:0000256" key="7">
    <source>
        <dbReference type="ARBA" id="ARBA00022833"/>
    </source>
</evidence>
<evidence type="ECO:0000256" key="9">
    <source>
        <dbReference type="ARBA" id="ARBA00023134"/>
    </source>
</evidence>
<organism evidence="13 14">
    <name type="scientific">Aureibacillus halotolerans</name>
    <dbReference type="NCBI Taxonomy" id="1508390"/>
    <lineage>
        <taxon>Bacteria</taxon>
        <taxon>Bacillati</taxon>
        <taxon>Bacillota</taxon>
        <taxon>Bacilli</taxon>
        <taxon>Bacillales</taxon>
        <taxon>Bacillaceae</taxon>
        <taxon>Aureibacillus</taxon>
    </lineage>
</organism>
<comment type="subcellular location">
    <subcellularLocation>
        <location evidence="10">Cytoplasm</location>
    </subcellularLocation>
</comment>
<dbReference type="InterPro" id="IPR030378">
    <property type="entry name" value="G_CP_dom"/>
</dbReference>
<dbReference type="CDD" id="cd01854">
    <property type="entry name" value="YjeQ_EngC"/>
    <property type="match status" value="1"/>
</dbReference>
<feature type="binding site" evidence="10">
    <location>
        <position position="251"/>
    </location>
    <ligand>
        <name>Zn(2+)</name>
        <dbReference type="ChEBI" id="CHEBI:29105"/>
    </ligand>
</feature>
<dbReference type="EMBL" id="SNYJ01000002">
    <property type="protein sequence ID" value="TDQ42374.1"/>
    <property type="molecule type" value="Genomic_DNA"/>
</dbReference>
<dbReference type="Pfam" id="PF03193">
    <property type="entry name" value="RsgA_GTPase"/>
    <property type="match status" value="1"/>
</dbReference>
<evidence type="ECO:0000313" key="13">
    <source>
        <dbReference type="EMBL" id="TDQ42374.1"/>
    </source>
</evidence>
<dbReference type="Pfam" id="PF16745">
    <property type="entry name" value="RsgA_N"/>
    <property type="match status" value="1"/>
</dbReference>
<dbReference type="GO" id="GO:0003924">
    <property type="term" value="F:GTPase activity"/>
    <property type="evidence" value="ECO:0007669"/>
    <property type="project" value="UniProtKB-UniRule"/>
</dbReference>
<feature type="binding site" evidence="10">
    <location>
        <begin position="164"/>
        <end position="172"/>
    </location>
    <ligand>
        <name>GTP</name>
        <dbReference type="ChEBI" id="CHEBI:37565"/>
    </ligand>
</feature>
<dbReference type="GO" id="GO:0042274">
    <property type="term" value="P:ribosomal small subunit biogenesis"/>
    <property type="evidence" value="ECO:0007669"/>
    <property type="project" value="UniProtKB-UniRule"/>
</dbReference>
<evidence type="ECO:0000313" key="14">
    <source>
        <dbReference type="Proteomes" id="UP000295632"/>
    </source>
</evidence>
<dbReference type="GO" id="GO:0046872">
    <property type="term" value="F:metal ion binding"/>
    <property type="evidence" value="ECO:0007669"/>
    <property type="project" value="UniProtKB-KW"/>
</dbReference>
<evidence type="ECO:0000256" key="3">
    <source>
        <dbReference type="ARBA" id="ARBA00022723"/>
    </source>
</evidence>
<protein>
    <recommendedName>
        <fullName evidence="10">Small ribosomal subunit biogenesis GTPase RsgA</fullName>
        <ecNumber evidence="10">3.6.1.-</ecNumber>
    </recommendedName>
</protein>
<dbReference type="Gene3D" id="3.40.50.300">
    <property type="entry name" value="P-loop containing nucleotide triphosphate hydrolases"/>
    <property type="match status" value="1"/>
</dbReference>
<dbReference type="OrthoDB" id="9809485at2"/>
<dbReference type="AlphaFoldDB" id="A0A4R6UGV4"/>
<dbReference type="PANTHER" id="PTHR32120">
    <property type="entry name" value="SMALL RIBOSOMAL SUBUNIT BIOGENESIS GTPASE RSGA"/>
    <property type="match status" value="1"/>
</dbReference>
<evidence type="ECO:0000256" key="6">
    <source>
        <dbReference type="ARBA" id="ARBA00022801"/>
    </source>
</evidence>
<keyword evidence="5 10" id="KW-0547">Nucleotide-binding</keyword>
<keyword evidence="7 10" id="KW-0862">Zinc</keyword>
<feature type="domain" description="EngC GTPase" evidence="11">
    <location>
        <begin position="70"/>
        <end position="219"/>
    </location>
</feature>
<dbReference type="EC" id="3.6.1.-" evidence="10"/>
<evidence type="ECO:0000256" key="10">
    <source>
        <dbReference type="HAMAP-Rule" id="MF_01820"/>
    </source>
</evidence>
<keyword evidence="6 10" id="KW-0378">Hydrolase</keyword>
<comment type="cofactor">
    <cofactor evidence="10">
        <name>Zn(2+)</name>
        <dbReference type="ChEBI" id="CHEBI:29105"/>
    </cofactor>
    <text evidence="10">Binds 1 zinc ion per subunit.</text>
</comment>
<dbReference type="GO" id="GO:0005525">
    <property type="term" value="F:GTP binding"/>
    <property type="evidence" value="ECO:0007669"/>
    <property type="project" value="UniProtKB-UniRule"/>
</dbReference>
<dbReference type="PROSITE" id="PS51721">
    <property type="entry name" value="G_CP"/>
    <property type="match status" value="1"/>
</dbReference>
<dbReference type="HAMAP" id="MF_01820">
    <property type="entry name" value="GTPase_RsgA"/>
    <property type="match status" value="1"/>
</dbReference>
<dbReference type="Gene3D" id="2.40.50.140">
    <property type="entry name" value="Nucleic acid-binding proteins"/>
    <property type="match status" value="1"/>
</dbReference>
<evidence type="ECO:0000256" key="4">
    <source>
        <dbReference type="ARBA" id="ARBA00022730"/>
    </source>
</evidence>
<comment type="similarity">
    <text evidence="10">Belongs to the TRAFAC class YlqF/YawG GTPase family. RsgA subfamily.</text>
</comment>
<evidence type="ECO:0000256" key="1">
    <source>
        <dbReference type="ARBA" id="ARBA00022490"/>
    </source>
</evidence>
<proteinExistence type="inferred from homology"/>
<keyword evidence="8 10" id="KW-0694">RNA-binding</keyword>
<evidence type="ECO:0000256" key="8">
    <source>
        <dbReference type="ARBA" id="ARBA00022884"/>
    </source>
</evidence>
<keyword evidence="14" id="KW-1185">Reference proteome</keyword>
<dbReference type="GO" id="GO:0005737">
    <property type="term" value="C:cytoplasm"/>
    <property type="evidence" value="ECO:0007669"/>
    <property type="project" value="UniProtKB-SubCell"/>
</dbReference>
<dbReference type="GO" id="GO:0019843">
    <property type="term" value="F:rRNA binding"/>
    <property type="evidence" value="ECO:0007669"/>
    <property type="project" value="UniProtKB-KW"/>
</dbReference>
<keyword evidence="2 10" id="KW-0690">Ribosome biogenesis</keyword>
<evidence type="ECO:0000256" key="2">
    <source>
        <dbReference type="ARBA" id="ARBA00022517"/>
    </source>
</evidence>
<accession>A0A4R6UGV4</accession>
<dbReference type="RefSeq" id="WP_133579243.1">
    <property type="nucleotide sequence ID" value="NZ_SNYJ01000002.1"/>
</dbReference>
<keyword evidence="1 10" id="KW-0963">Cytoplasm</keyword>
<feature type="binding site" evidence="10">
    <location>
        <position position="253"/>
    </location>
    <ligand>
        <name>Zn(2+)</name>
        <dbReference type="ChEBI" id="CHEBI:29105"/>
    </ligand>
</feature>
<feature type="binding site" evidence="10">
    <location>
        <begin position="110"/>
        <end position="113"/>
    </location>
    <ligand>
        <name>GTP</name>
        <dbReference type="ChEBI" id="CHEBI:37565"/>
    </ligand>
</feature>
<name>A0A4R6UGV4_9BACI</name>
<dbReference type="CDD" id="cd04466">
    <property type="entry name" value="S1_YloQ_GTPase"/>
    <property type="match status" value="1"/>
</dbReference>
<dbReference type="SUPFAM" id="SSF52540">
    <property type="entry name" value="P-loop containing nucleoside triphosphate hydrolases"/>
    <property type="match status" value="1"/>
</dbReference>
<dbReference type="Proteomes" id="UP000295632">
    <property type="component" value="Unassembled WGS sequence"/>
</dbReference>
<keyword evidence="9 10" id="KW-0342">GTP-binding</keyword>
<reference evidence="13 14" key="1">
    <citation type="submission" date="2019-03" db="EMBL/GenBank/DDBJ databases">
        <title>Genomic Encyclopedia of Type Strains, Phase IV (KMG-IV): sequencing the most valuable type-strain genomes for metagenomic binning, comparative biology and taxonomic classification.</title>
        <authorList>
            <person name="Goeker M."/>
        </authorList>
    </citation>
    <scope>NUCLEOTIDE SEQUENCE [LARGE SCALE GENOMIC DNA]</scope>
    <source>
        <strain evidence="13 14">DSM 28697</strain>
    </source>
</reference>
<dbReference type="PROSITE" id="PS50936">
    <property type="entry name" value="ENGC_GTPASE"/>
    <property type="match status" value="1"/>
</dbReference>
<evidence type="ECO:0000259" key="12">
    <source>
        <dbReference type="PROSITE" id="PS51721"/>
    </source>
</evidence>
<keyword evidence="4 10" id="KW-0699">rRNA-binding</keyword>
<dbReference type="InterPro" id="IPR010914">
    <property type="entry name" value="RsgA_GTPase_dom"/>
</dbReference>
<dbReference type="Gene3D" id="1.10.40.50">
    <property type="entry name" value="Probable gtpase engc, domain 3"/>
    <property type="match status" value="1"/>
</dbReference>
<dbReference type="SUPFAM" id="SSF50249">
    <property type="entry name" value="Nucleic acid-binding proteins"/>
    <property type="match status" value="1"/>
</dbReference>
<dbReference type="InterPro" id="IPR012340">
    <property type="entry name" value="NA-bd_OB-fold"/>
</dbReference>
<feature type="binding site" evidence="10">
    <location>
        <position position="246"/>
    </location>
    <ligand>
        <name>Zn(2+)</name>
        <dbReference type="ChEBI" id="CHEBI:29105"/>
    </ligand>
</feature>
<gene>
    <name evidence="10" type="primary">rsgA</name>
    <name evidence="13" type="ORF">EV213_102408</name>
</gene>
<dbReference type="InterPro" id="IPR027417">
    <property type="entry name" value="P-loop_NTPase"/>
</dbReference>
<comment type="function">
    <text evidence="10">One of several proteins that assist in the late maturation steps of the functional core of the 30S ribosomal subunit. Helps release RbfA from mature subunits. May play a role in the assembly of ribosomal proteins into the subunit. Circularly permuted GTPase that catalyzes slow GTP hydrolysis, GTPase activity is stimulated by the 30S ribosomal subunit.</text>
</comment>
<evidence type="ECO:0000256" key="5">
    <source>
        <dbReference type="ARBA" id="ARBA00022741"/>
    </source>
</evidence>
<sequence length="292" mass="32823">MTTEGKIIKALSGFYYVQTDTQVYQCKARGLFRKTGESPLVGDQVVFAPVDEMVLEIKPRKNALVRPPIANIDQALLVFSARQPDFQTTLLDRFLVVIEAYDIEPIICVSKTDLPNEEDIAPLKNQVNVYEQMGYQVMWTSAETKNGLDHFLPLIQDKISVVAGQSGVGKSSLLNAVAPELSLKTDEISRSLGRGKHTTRHVELLPVGGGWIADTPGFSSLDFDAIASAEELSQYFIDFHPIMADCRFRGCTHMKEPKCAVKAAVEHGDIADFRYKHYQQFFEEIKDRKERY</sequence>
<dbReference type="NCBIfam" id="TIGR00157">
    <property type="entry name" value="ribosome small subunit-dependent GTPase A"/>
    <property type="match status" value="1"/>
</dbReference>
<evidence type="ECO:0000259" key="11">
    <source>
        <dbReference type="PROSITE" id="PS50936"/>
    </source>
</evidence>
<feature type="binding site" evidence="10">
    <location>
        <position position="259"/>
    </location>
    <ligand>
        <name>Zn(2+)</name>
        <dbReference type="ChEBI" id="CHEBI:29105"/>
    </ligand>
</feature>
<dbReference type="PANTHER" id="PTHR32120:SF11">
    <property type="entry name" value="SMALL RIBOSOMAL SUBUNIT BIOGENESIS GTPASE RSGA 1, MITOCHONDRIAL-RELATED"/>
    <property type="match status" value="1"/>
</dbReference>
<keyword evidence="3 10" id="KW-0479">Metal-binding</keyword>
<feature type="domain" description="CP-type G" evidence="12">
    <location>
        <begin position="61"/>
        <end position="221"/>
    </location>
</feature>
<dbReference type="InterPro" id="IPR004881">
    <property type="entry name" value="Ribosome_biogen_GTPase_RsgA"/>
</dbReference>
<comment type="caution">
    <text evidence="13">The sequence shown here is derived from an EMBL/GenBank/DDBJ whole genome shotgun (WGS) entry which is preliminary data.</text>
</comment>
<dbReference type="InterPro" id="IPR031944">
    <property type="entry name" value="RsgA_N"/>
</dbReference>